<gene>
    <name evidence="5" type="ORF">O0I10_004815</name>
</gene>
<dbReference type="PANTHER" id="PTHR47659">
    <property type="entry name" value="ZN(II)2CYS6 TRANSCRIPTION FACTOR (EUROFUNG)-RELATED"/>
    <property type="match status" value="1"/>
</dbReference>
<dbReference type="AlphaFoldDB" id="A0AAD7XYU1"/>
<reference evidence="5 6" key="1">
    <citation type="submission" date="2023-03" db="EMBL/GenBank/DDBJ databases">
        <title>Genome sequence of Lichtheimia ornata CBS 291.66.</title>
        <authorList>
            <person name="Mohabir J.T."/>
            <person name="Shea T.P."/>
            <person name="Kurbessoian T."/>
            <person name="Berby B."/>
            <person name="Fontaine J."/>
            <person name="Livny J."/>
            <person name="Gnirke A."/>
            <person name="Stajich J.E."/>
            <person name="Cuomo C.A."/>
        </authorList>
    </citation>
    <scope>NUCLEOTIDE SEQUENCE [LARGE SCALE GENOMIC DNA]</scope>
    <source>
        <strain evidence="5">CBS 291.66</strain>
    </source>
</reference>
<protein>
    <recommendedName>
        <fullName evidence="4">Zn(2)-C6 fungal-type domain-containing protein</fullName>
    </recommendedName>
</protein>
<feature type="domain" description="Zn(2)-C6 fungal-type" evidence="4">
    <location>
        <begin position="70"/>
        <end position="115"/>
    </location>
</feature>
<feature type="compositionally biased region" description="Low complexity" evidence="3">
    <location>
        <begin position="206"/>
        <end position="223"/>
    </location>
</feature>
<dbReference type="InterPro" id="IPR050335">
    <property type="entry name" value="ERT1_acuK_gluconeogen_tf"/>
</dbReference>
<evidence type="ECO:0000256" key="3">
    <source>
        <dbReference type="SAM" id="MobiDB-lite"/>
    </source>
</evidence>
<evidence type="ECO:0000313" key="6">
    <source>
        <dbReference type="Proteomes" id="UP001234581"/>
    </source>
</evidence>
<dbReference type="Proteomes" id="UP001234581">
    <property type="component" value="Unassembled WGS sequence"/>
</dbReference>
<evidence type="ECO:0000256" key="1">
    <source>
        <dbReference type="ARBA" id="ARBA00022723"/>
    </source>
</evidence>
<organism evidence="5 6">
    <name type="scientific">Lichtheimia ornata</name>
    <dbReference type="NCBI Taxonomy" id="688661"/>
    <lineage>
        <taxon>Eukaryota</taxon>
        <taxon>Fungi</taxon>
        <taxon>Fungi incertae sedis</taxon>
        <taxon>Mucoromycota</taxon>
        <taxon>Mucoromycotina</taxon>
        <taxon>Mucoromycetes</taxon>
        <taxon>Mucorales</taxon>
        <taxon>Lichtheimiaceae</taxon>
        <taxon>Lichtheimia</taxon>
    </lineage>
</organism>
<dbReference type="GO" id="GO:0000981">
    <property type="term" value="F:DNA-binding transcription factor activity, RNA polymerase II-specific"/>
    <property type="evidence" value="ECO:0007669"/>
    <property type="project" value="InterPro"/>
</dbReference>
<dbReference type="RefSeq" id="XP_058344363.1">
    <property type="nucleotide sequence ID" value="XM_058484864.1"/>
</dbReference>
<dbReference type="PANTHER" id="PTHR47659:SF7">
    <property type="entry name" value="FUNGAL TRANSCRIPTIONAL REGULATORY PROTEIN, N-TERMINAL DOMAIN-CONTAINING PROTEIN"/>
    <property type="match status" value="1"/>
</dbReference>
<comment type="caution">
    <text evidence="5">The sequence shown here is derived from an EMBL/GenBank/DDBJ whole genome shotgun (WGS) entry which is preliminary data.</text>
</comment>
<proteinExistence type="predicted"/>
<dbReference type="SMART" id="SM00066">
    <property type="entry name" value="GAL4"/>
    <property type="match status" value="1"/>
</dbReference>
<feature type="region of interest" description="Disordered" evidence="3">
    <location>
        <begin position="109"/>
        <end position="146"/>
    </location>
</feature>
<feature type="region of interest" description="Disordered" evidence="3">
    <location>
        <begin position="195"/>
        <end position="223"/>
    </location>
</feature>
<dbReference type="GeneID" id="83212228"/>
<name>A0AAD7XYU1_9FUNG</name>
<dbReference type="InterPro" id="IPR001138">
    <property type="entry name" value="Zn2Cys6_DnaBD"/>
</dbReference>
<evidence type="ECO:0000256" key="2">
    <source>
        <dbReference type="ARBA" id="ARBA00023242"/>
    </source>
</evidence>
<keyword evidence="6" id="KW-1185">Reference proteome</keyword>
<dbReference type="EMBL" id="JARTCD010000018">
    <property type="protein sequence ID" value="KAJ8659450.1"/>
    <property type="molecule type" value="Genomic_DNA"/>
</dbReference>
<keyword evidence="2" id="KW-0539">Nucleus</keyword>
<dbReference type="GO" id="GO:0008270">
    <property type="term" value="F:zinc ion binding"/>
    <property type="evidence" value="ECO:0007669"/>
    <property type="project" value="InterPro"/>
</dbReference>
<sequence length="286" mass="32534">MDFSLSYDWSMYAPTTTTSAPPSVHYPSFSASSDLSSSSAMIYPIINPPVVQSQQAPTQKKDMAKKPKRKQVKNACINCQKACKKCDDGRACQRCIKLGLTATCVDSPRKERRKGVKRGPYKKRQPRAQQQQLAQQMEQQQQQQCEQTFQQPSAFDWFDPALGCWPIQQEQPIWDNQFSALDLFAVDSIPQQQPMLPMEDDLSAGSSPSNTTLSSPTTPPSAHSLLPAQQRIAMLQSQQQQMFQQQTLMLEQFQQKQQQPIPLQQQQQTMPELASTWMFESTQYYL</sequence>
<evidence type="ECO:0000259" key="4">
    <source>
        <dbReference type="SMART" id="SM00066"/>
    </source>
</evidence>
<feature type="compositionally biased region" description="Low complexity" evidence="3">
    <location>
        <begin position="127"/>
        <end position="146"/>
    </location>
</feature>
<keyword evidence="1" id="KW-0479">Metal-binding</keyword>
<accession>A0AAD7XYU1</accession>
<feature type="compositionally biased region" description="Basic residues" evidence="3">
    <location>
        <begin position="110"/>
        <end position="126"/>
    </location>
</feature>
<evidence type="ECO:0000313" key="5">
    <source>
        <dbReference type="EMBL" id="KAJ8659450.1"/>
    </source>
</evidence>
<dbReference type="CDD" id="cd00067">
    <property type="entry name" value="GAL4"/>
    <property type="match status" value="1"/>
</dbReference>